<feature type="transmembrane region" description="Helical" evidence="2">
    <location>
        <begin position="390"/>
        <end position="418"/>
    </location>
</feature>
<feature type="transmembrane region" description="Helical" evidence="2">
    <location>
        <begin position="304"/>
        <end position="321"/>
    </location>
</feature>
<feature type="repeat" description="TPR" evidence="1">
    <location>
        <begin position="656"/>
        <end position="689"/>
    </location>
</feature>
<organism evidence="3 4">
    <name type="scientific">Tautonia plasticadhaerens</name>
    <dbReference type="NCBI Taxonomy" id="2527974"/>
    <lineage>
        <taxon>Bacteria</taxon>
        <taxon>Pseudomonadati</taxon>
        <taxon>Planctomycetota</taxon>
        <taxon>Planctomycetia</taxon>
        <taxon>Isosphaerales</taxon>
        <taxon>Isosphaeraceae</taxon>
        <taxon>Tautonia</taxon>
    </lineage>
</organism>
<sequence>MNPVAMIALLAWPVISLVLFAVLGPWRGVIATYLGAYLLLSGWVGISLIGLPDYSKYTAANLGALAGILVFDAARLAAFRPRWYDAFALVACLSPVASVAANGLPSWEAVNAVSTMTMTWGLPYLVGRLYAGRPGADRDLALGIALAGALLMPLIAFEVATSRSIHGLIYGLPVSNGYKYGLYRPVAMAGNALELGLWSSLTALSAFALWCSGSIRRVAGVPFAAWAAAAGLGGVLCHETAALGMLLLGAFLISLTVGRPRFGTLPAYLAAGAVVLVAPKLGGRASLTALMAIGGVVYLRDRRPNLVVISAAMAAPAYLFLRISETVSRQALTGVMYGLLGAQRGQSLEFRIINEEDLVAHVMRRPLLGWATFSEGRGFSQDWMIVDSYWIIHFAKFGVIGLAALYGLLALPVVLTALRRSVGRWDEPRNAAAGALSVCMILYTLDSLLNAYIMLPIPVTVGLLIAMPGASGRASGRASSASADRGLGRVERLAALGRPAEAEAACRQLVAVRELDPAGHLPLADACDRLADLLEALGRAGEAEPWRRRALHLRGALVAADPGDPDSRSALAGCAERLGRNLSGRGRWAEAAEIRGLALEQRAALAAEDPEDLAPYADGLNDLAWLLARSADPSSRAPRRAVALAEQAVRLAPGRKAYWNTLGACYRASGQPGPAVAALRRSLELGPDDSGFDAALLAPCLAELGDPAGAREALARLDDRLARLGPAAPAALLQLRAEADAAIHAPAPAGLG</sequence>
<evidence type="ECO:0000256" key="2">
    <source>
        <dbReference type="SAM" id="Phobius"/>
    </source>
</evidence>
<keyword evidence="2" id="KW-0812">Transmembrane</keyword>
<evidence type="ECO:0000313" key="4">
    <source>
        <dbReference type="Proteomes" id="UP000317835"/>
    </source>
</evidence>
<feature type="transmembrane region" description="Helical" evidence="2">
    <location>
        <begin position="265"/>
        <end position="283"/>
    </location>
</feature>
<feature type="transmembrane region" description="Helical" evidence="2">
    <location>
        <begin position="451"/>
        <end position="470"/>
    </location>
</feature>
<feature type="transmembrane region" description="Helical" evidence="2">
    <location>
        <begin position="140"/>
        <end position="160"/>
    </location>
</feature>
<accession>A0A518HFN6</accession>
<feature type="transmembrane region" description="Helical" evidence="2">
    <location>
        <begin position="110"/>
        <end position="131"/>
    </location>
</feature>
<feature type="transmembrane region" description="Helical" evidence="2">
    <location>
        <begin position="30"/>
        <end position="51"/>
    </location>
</feature>
<dbReference type="OrthoDB" id="9766798at2"/>
<geneLocation type="plasmid" evidence="4">
    <name>pelp_4</name>
</geneLocation>
<dbReference type="Proteomes" id="UP000317835">
    <property type="component" value="Plasmid pElP_4"/>
</dbReference>
<keyword evidence="3" id="KW-0614">Plasmid</keyword>
<proteinExistence type="predicted"/>
<keyword evidence="2" id="KW-0472">Membrane</keyword>
<feature type="transmembrane region" description="Helical" evidence="2">
    <location>
        <begin position="192"/>
        <end position="211"/>
    </location>
</feature>
<keyword evidence="4" id="KW-1185">Reference proteome</keyword>
<dbReference type="PROSITE" id="PS50005">
    <property type="entry name" value="TPR"/>
    <property type="match status" value="1"/>
</dbReference>
<dbReference type="SUPFAM" id="SSF48452">
    <property type="entry name" value="TPR-like"/>
    <property type="match status" value="2"/>
</dbReference>
<feature type="transmembrane region" description="Helical" evidence="2">
    <location>
        <begin position="86"/>
        <end position="104"/>
    </location>
</feature>
<dbReference type="InterPro" id="IPR011990">
    <property type="entry name" value="TPR-like_helical_dom_sf"/>
</dbReference>
<keyword evidence="1" id="KW-0802">TPR repeat</keyword>
<dbReference type="EMBL" id="CP036430">
    <property type="protein sequence ID" value="QDV39641.1"/>
    <property type="molecule type" value="Genomic_DNA"/>
</dbReference>
<dbReference type="RefSeq" id="WP_145279884.1">
    <property type="nucleotide sequence ID" value="NZ_CP036430.1"/>
</dbReference>
<keyword evidence="2" id="KW-1133">Transmembrane helix</keyword>
<feature type="transmembrane region" description="Helical" evidence="2">
    <location>
        <begin position="57"/>
        <end position="74"/>
    </location>
</feature>
<dbReference type="AlphaFoldDB" id="A0A518HFN6"/>
<evidence type="ECO:0000313" key="3">
    <source>
        <dbReference type="EMBL" id="QDV39641.1"/>
    </source>
</evidence>
<reference evidence="3 4" key="1">
    <citation type="submission" date="2019-02" db="EMBL/GenBank/DDBJ databases">
        <title>Deep-cultivation of Planctomycetes and their phenomic and genomic characterization uncovers novel biology.</title>
        <authorList>
            <person name="Wiegand S."/>
            <person name="Jogler M."/>
            <person name="Boedeker C."/>
            <person name="Pinto D."/>
            <person name="Vollmers J."/>
            <person name="Rivas-Marin E."/>
            <person name="Kohn T."/>
            <person name="Peeters S.H."/>
            <person name="Heuer A."/>
            <person name="Rast P."/>
            <person name="Oberbeckmann S."/>
            <person name="Bunk B."/>
            <person name="Jeske O."/>
            <person name="Meyerdierks A."/>
            <person name="Storesund J.E."/>
            <person name="Kallscheuer N."/>
            <person name="Luecker S."/>
            <person name="Lage O.M."/>
            <person name="Pohl T."/>
            <person name="Merkel B.J."/>
            <person name="Hornburger P."/>
            <person name="Mueller R.-W."/>
            <person name="Bruemmer F."/>
            <person name="Labrenz M."/>
            <person name="Spormann A.M."/>
            <person name="Op den Camp H."/>
            <person name="Overmann J."/>
            <person name="Amann R."/>
            <person name="Jetten M.S.M."/>
            <person name="Mascher T."/>
            <person name="Medema M.H."/>
            <person name="Devos D.P."/>
            <person name="Kaster A.-K."/>
            <person name="Ovreas L."/>
            <person name="Rohde M."/>
            <person name="Galperin M.Y."/>
            <person name="Jogler C."/>
        </authorList>
    </citation>
    <scope>NUCLEOTIDE SEQUENCE [LARGE SCALE GENOMIC DNA]</scope>
    <source>
        <strain evidence="3 4">ElP</strain>
        <plasmid evidence="4">pelp_4</plasmid>
    </source>
</reference>
<evidence type="ECO:0000256" key="1">
    <source>
        <dbReference type="PROSITE-ProRule" id="PRU00339"/>
    </source>
</evidence>
<dbReference type="KEGG" id="tpla:ElP_76130"/>
<protein>
    <submittedName>
        <fullName evidence="3">Tetratricopeptide repeat protein</fullName>
    </submittedName>
</protein>
<dbReference type="InterPro" id="IPR019734">
    <property type="entry name" value="TPR_rpt"/>
</dbReference>
<gene>
    <name evidence="3" type="ORF">ElP_76130</name>
</gene>
<feature type="transmembrane region" description="Helical" evidence="2">
    <location>
        <begin position="6"/>
        <end position="23"/>
    </location>
</feature>
<feature type="transmembrane region" description="Helical" evidence="2">
    <location>
        <begin position="223"/>
        <end position="253"/>
    </location>
</feature>
<name>A0A518HFN6_9BACT</name>
<dbReference type="Gene3D" id="1.25.40.10">
    <property type="entry name" value="Tetratricopeptide repeat domain"/>
    <property type="match status" value="2"/>
</dbReference>